<dbReference type="SUPFAM" id="SSF54285">
    <property type="entry name" value="MoaD/ThiS"/>
    <property type="match status" value="1"/>
</dbReference>
<dbReference type="InterPro" id="IPR016155">
    <property type="entry name" value="Mopterin_synth/thiamin_S_b"/>
</dbReference>
<dbReference type="Gene3D" id="3.10.20.30">
    <property type="match status" value="1"/>
</dbReference>
<reference evidence="3" key="1">
    <citation type="journal article" date="2019" name="Int. J. Syst. Evol. Microbiol.">
        <title>The Global Catalogue of Microorganisms (GCM) 10K type strain sequencing project: providing services to taxonomists for standard genome sequencing and annotation.</title>
        <authorList>
            <consortium name="The Broad Institute Genomics Platform"/>
            <consortium name="The Broad Institute Genome Sequencing Center for Infectious Disease"/>
            <person name="Wu L."/>
            <person name="Ma J."/>
        </authorList>
    </citation>
    <scope>NUCLEOTIDE SEQUENCE [LARGE SCALE GENOMIC DNA]</scope>
    <source>
        <strain evidence="3">CGMCC 1.13574</strain>
    </source>
</reference>
<sequence>MRLNVQLFASVAEAVGSRSWEVELPDGASVQDLLTALLHQHPTVEQLLQISFASVNHRFATPDTKLSAGDEVAILPPVSGGQDDQPRPRFEITDRPLSADQVMAKVRNPLAGAINLFVGTVRELTQGKRTVRLEYEAYEPMALKMMEQIAAEIEERWPGTEVAMSHRIGKLEIEEAAVIIAVATPHRAASYEAGRYAIERLKEIVPIWKKENWDDGTEWIGHQQGPWNPLRPETERDV</sequence>
<accession>A0ABW4ZT04</accession>
<dbReference type="Gene3D" id="3.90.1170.40">
    <property type="entry name" value="Molybdopterin biosynthesis MoaE subunit"/>
    <property type="match status" value="1"/>
</dbReference>
<dbReference type="EMBL" id="JBHUIO010000002">
    <property type="protein sequence ID" value="MFD2168937.1"/>
    <property type="molecule type" value="Genomic_DNA"/>
</dbReference>
<dbReference type="CDD" id="cd00756">
    <property type="entry name" value="MoaE"/>
    <property type="match status" value="1"/>
</dbReference>
<evidence type="ECO:0000313" key="3">
    <source>
        <dbReference type="Proteomes" id="UP001597343"/>
    </source>
</evidence>
<dbReference type="Pfam" id="PF02597">
    <property type="entry name" value="ThiS"/>
    <property type="match status" value="1"/>
</dbReference>
<dbReference type="Pfam" id="PF02391">
    <property type="entry name" value="MoaE"/>
    <property type="match status" value="1"/>
</dbReference>
<dbReference type="InterPro" id="IPR003448">
    <property type="entry name" value="Mopterin_biosynth_MoaE"/>
</dbReference>
<dbReference type="Proteomes" id="UP001597343">
    <property type="component" value="Unassembled WGS sequence"/>
</dbReference>
<comment type="caution">
    <text evidence="2">The sequence shown here is derived from an EMBL/GenBank/DDBJ whole genome shotgun (WGS) entry which is preliminary data.</text>
</comment>
<feature type="region of interest" description="Disordered" evidence="1">
    <location>
        <begin position="219"/>
        <end position="238"/>
    </location>
</feature>
<dbReference type="SUPFAM" id="SSF54690">
    <property type="entry name" value="Molybdopterin synthase subunit MoaE"/>
    <property type="match status" value="1"/>
</dbReference>
<organism evidence="2 3">
    <name type="scientific">Tumebacillus lipolyticus</name>
    <dbReference type="NCBI Taxonomy" id="1280370"/>
    <lineage>
        <taxon>Bacteria</taxon>
        <taxon>Bacillati</taxon>
        <taxon>Bacillota</taxon>
        <taxon>Bacilli</taxon>
        <taxon>Bacillales</taxon>
        <taxon>Alicyclobacillaceae</taxon>
        <taxon>Tumebacillus</taxon>
    </lineage>
</organism>
<dbReference type="RefSeq" id="WP_386043990.1">
    <property type="nucleotide sequence ID" value="NZ_JBHUIO010000002.1"/>
</dbReference>
<gene>
    <name evidence="2" type="ORF">ACFSOY_02745</name>
</gene>
<evidence type="ECO:0000256" key="1">
    <source>
        <dbReference type="SAM" id="MobiDB-lite"/>
    </source>
</evidence>
<evidence type="ECO:0000313" key="2">
    <source>
        <dbReference type="EMBL" id="MFD2168937.1"/>
    </source>
</evidence>
<protein>
    <submittedName>
        <fullName evidence="2">Molybdenum cofactor biosynthesis protein MoaE</fullName>
    </submittedName>
</protein>
<dbReference type="PANTHER" id="PTHR23404">
    <property type="entry name" value="MOLYBDOPTERIN SYNTHASE RELATED"/>
    <property type="match status" value="1"/>
</dbReference>
<dbReference type="InterPro" id="IPR003749">
    <property type="entry name" value="ThiS/MoaD-like"/>
</dbReference>
<dbReference type="InterPro" id="IPR036563">
    <property type="entry name" value="MoaE_sf"/>
</dbReference>
<dbReference type="InterPro" id="IPR012675">
    <property type="entry name" value="Beta-grasp_dom_sf"/>
</dbReference>
<proteinExistence type="predicted"/>
<dbReference type="CDD" id="cd00754">
    <property type="entry name" value="Ubl_MoaD"/>
    <property type="match status" value="1"/>
</dbReference>
<keyword evidence="3" id="KW-1185">Reference proteome</keyword>
<name>A0ABW4ZT04_9BACL</name>